<evidence type="ECO:0000313" key="3">
    <source>
        <dbReference type="Proteomes" id="UP000265816"/>
    </source>
</evidence>
<comment type="caution">
    <text evidence="2">The sequence shown here is derived from an EMBL/GenBank/DDBJ whole genome shotgun (WGS) entry which is preliminary data.</text>
</comment>
<dbReference type="SUPFAM" id="SSF110296">
    <property type="entry name" value="Oligoxyloglucan reducing end-specific cellobiohydrolase"/>
    <property type="match status" value="1"/>
</dbReference>
<dbReference type="OrthoDB" id="47917at2"/>
<proteinExistence type="predicted"/>
<evidence type="ECO:0000313" key="2">
    <source>
        <dbReference type="EMBL" id="RID85753.1"/>
    </source>
</evidence>
<organism evidence="2 3">
    <name type="scientific">Mesobacillus zeae</name>
    <dbReference type="NCBI Taxonomy" id="1917180"/>
    <lineage>
        <taxon>Bacteria</taxon>
        <taxon>Bacillati</taxon>
        <taxon>Bacillota</taxon>
        <taxon>Bacilli</taxon>
        <taxon>Bacillales</taxon>
        <taxon>Bacillaceae</taxon>
        <taxon>Mesobacillus</taxon>
    </lineage>
</organism>
<dbReference type="RefSeq" id="WP_119112606.1">
    <property type="nucleotide sequence ID" value="NZ_CBCSEO010000002.1"/>
</dbReference>
<gene>
    <name evidence="2" type="ORF">D1970_09430</name>
</gene>
<dbReference type="EMBL" id="QWVT01000015">
    <property type="protein sequence ID" value="RID85753.1"/>
    <property type="molecule type" value="Genomic_DNA"/>
</dbReference>
<sequence>MEKFVIGIAAVMLVCLIAGMFVYQEIPKATVPPFVSESEQLQKQQQDSRYADETIDYSLQNDELSITYNKGKDWIGVPVEKEELFAGDYSGNQEELIRQSYILTKERAAFLYWKGSGEVTLSISRDNGQTWQHVTVTQQYPSIRFRKVAFLNDRFGYVILSGDRTMSQEMSNVYLTNDGGKSWGETGSSNVTRLISDGGFVDENTGFLSFGIINPEEPQLYTTQDAGATWNESRIEIPAEYHKIFAIAEMPVKEGDNLMMLVNQGPNGDYKGGKVKGKFRSKDQGLTWEFVAEVESNDTE</sequence>
<accession>A0A398BDV4</accession>
<evidence type="ECO:0000256" key="1">
    <source>
        <dbReference type="SAM" id="Phobius"/>
    </source>
</evidence>
<keyword evidence="1" id="KW-0472">Membrane</keyword>
<dbReference type="Proteomes" id="UP000265816">
    <property type="component" value="Unassembled WGS sequence"/>
</dbReference>
<dbReference type="InterPro" id="IPR015943">
    <property type="entry name" value="WD40/YVTN_repeat-like_dom_sf"/>
</dbReference>
<keyword evidence="3" id="KW-1185">Reference proteome</keyword>
<dbReference type="Gene3D" id="2.130.10.10">
    <property type="entry name" value="YVTN repeat-like/Quinoprotein amine dehydrogenase"/>
    <property type="match status" value="1"/>
</dbReference>
<dbReference type="CDD" id="cd15482">
    <property type="entry name" value="Sialidase_non-viral"/>
    <property type="match status" value="1"/>
</dbReference>
<name>A0A398BDV4_9BACI</name>
<feature type="transmembrane region" description="Helical" evidence="1">
    <location>
        <begin position="6"/>
        <end position="23"/>
    </location>
</feature>
<reference evidence="2 3" key="1">
    <citation type="submission" date="2018-08" db="EMBL/GenBank/DDBJ databases">
        <title>Bacillus jemisoniae sp. nov., Bacillus chryseoplanitiae sp. nov., Bacillus resnikiae sp. nov., and Bacillus frankliniae sp. nov., isolated from Viking spacecraft and associated surfaces.</title>
        <authorList>
            <person name="Seuylemezian A."/>
            <person name="Vaishampayan P."/>
        </authorList>
    </citation>
    <scope>NUCLEOTIDE SEQUENCE [LARGE SCALE GENOMIC DNA]</scope>
    <source>
        <strain evidence="2 3">JJ-247</strain>
    </source>
</reference>
<dbReference type="InterPro" id="IPR002860">
    <property type="entry name" value="BNR_rpt"/>
</dbReference>
<keyword evidence="1" id="KW-0812">Transmembrane</keyword>
<dbReference type="AlphaFoldDB" id="A0A398BDV4"/>
<keyword evidence="1" id="KW-1133">Transmembrane helix</keyword>
<dbReference type="Pfam" id="PF02012">
    <property type="entry name" value="BNR"/>
    <property type="match status" value="1"/>
</dbReference>
<protein>
    <submittedName>
        <fullName evidence="2">Exo-alpha-sialidase</fullName>
    </submittedName>
</protein>